<evidence type="ECO:0000259" key="2">
    <source>
        <dbReference type="Pfam" id="PF13400"/>
    </source>
</evidence>
<dbReference type="SUPFAM" id="SSF53300">
    <property type="entry name" value="vWA-like"/>
    <property type="match status" value="1"/>
</dbReference>
<keyword evidence="1" id="KW-0472">Membrane</keyword>
<reference evidence="3 4" key="1">
    <citation type="submission" date="2017-03" db="EMBL/GenBank/DDBJ databases">
        <authorList>
            <person name="Afonso C.L."/>
            <person name="Miller P.J."/>
            <person name="Scott M.A."/>
            <person name="Spackman E."/>
            <person name="Goraichik I."/>
            <person name="Dimitrov K.M."/>
            <person name="Suarez D.L."/>
            <person name="Swayne D.E."/>
        </authorList>
    </citation>
    <scope>NUCLEOTIDE SEQUENCE [LARGE SCALE GENOMIC DNA]</scope>
    <source>
        <strain evidence="3 4">CECT 7450</strain>
    </source>
</reference>
<dbReference type="Gene3D" id="3.40.50.410">
    <property type="entry name" value="von Willebrand factor, type A domain"/>
    <property type="match status" value="1"/>
</dbReference>
<feature type="domain" description="Putative Flp pilus-assembly TadG-like N-terminal" evidence="2">
    <location>
        <begin position="36"/>
        <end position="82"/>
    </location>
</feature>
<name>A0A1X6Y874_9RHOB</name>
<protein>
    <recommendedName>
        <fullName evidence="2">Putative Flp pilus-assembly TadG-like N-terminal domain-containing protein</fullName>
    </recommendedName>
</protein>
<gene>
    <name evidence="3" type="ORF">ROA7450_00225</name>
</gene>
<evidence type="ECO:0000313" key="4">
    <source>
        <dbReference type="Proteomes" id="UP000193061"/>
    </source>
</evidence>
<evidence type="ECO:0000313" key="3">
    <source>
        <dbReference type="EMBL" id="SLN13806.1"/>
    </source>
</evidence>
<proteinExistence type="predicted"/>
<dbReference type="InterPro" id="IPR036465">
    <property type="entry name" value="vWFA_dom_sf"/>
</dbReference>
<keyword evidence="1" id="KW-0812">Transmembrane</keyword>
<dbReference type="Pfam" id="PF13400">
    <property type="entry name" value="Tad"/>
    <property type="match status" value="1"/>
</dbReference>
<keyword evidence="1" id="KW-1133">Transmembrane helix</keyword>
<accession>A0A1X6Y874</accession>
<dbReference type="RefSeq" id="WP_085803773.1">
    <property type="nucleotide sequence ID" value="NZ_FWFX01000001.1"/>
</dbReference>
<organism evidence="3 4">
    <name type="scientific">Roseovarius albus</name>
    <dbReference type="NCBI Taxonomy" id="1247867"/>
    <lineage>
        <taxon>Bacteria</taxon>
        <taxon>Pseudomonadati</taxon>
        <taxon>Pseudomonadota</taxon>
        <taxon>Alphaproteobacteria</taxon>
        <taxon>Rhodobacterales</taxon>
        <taxon>Roseobacteraceae</taxon>
        <taxon>Roseovarius</taxon>
    </lineage>
</organism>
<keyword evidence="4" id="KW-1185">Reference proteome</keyword>
<dbReference type="OrthoDB" id="7522752at2"/>
<feature type="transmembrane region" description="Helical" evidence="1">
    <location>
        <begin position="36"/>
        <end position="57"/>
    </location>
</feature>
<dbReference type="Proteomes" id="UP000193061">
    <property type="component" value="Unassembled WGS sequence"/>
</dbReference>
<dbReference type="AlphaFoldDB" id="A0A1X6Y874"/>
<sequence length="711" mass="79369">MHKNDAKETTAITTGIVPLPGQIKRWVSRFRRDEDGAMTVLTLFFAIIMLIMAGFGVDMMRYEMHRARVQNTLDASVLAGAGAASGLDEARIEEVVRDYFNKAGQIASLNEFDEDDIVTSLNAAKVTASADLTLNTYLMKLLNVNTLSTSGASTAEVRIPKLEISLVLDVSGSMSRTGSDGIVKLDALKVAAKEFVTDAMAIGEAGDVMISIVPFSFGVTPSLEIFNALNVNQTHNRYGQDYEVFNDATLNEAYCIRFSGSDYDDTAISTTDLLQQRIYSARYGNFEQLEEGNNRPWRTCYTDEYFEILPYSFSETKLHEKIEDLVANGNTSGHEGIKWGAGLLDPEFQSVAQVVDPTLSNIPALYTEPDTLKVIVMMGDGANTSTYQFYPQSEYALIQANGGNTSGLDLSKATEYRGPDGGMFKFTFNTMEYREVRHRDYPADSRRSTSTQYIYLCSDDYPQWECIFDDPRYGVEETYMRRPGSSTFYLVEGQTGNYRTSYSFNDLTEEHRRTNQYNSREVMVFDRDLETTDEFERVTDIGSDRSDIVTRSISQISNTYNNRNDAPYRTIAFTNNTPSGNKVVFGMQQYSWEYMWGHISPEEYSDIVNDSNTAYNEFKSTNQAAIGGSTKDDRMEDACNAARAPGKNMVIYTIGFAVPVGGTAETELKKCAHGDEDNSGVGSYFAASNRAELRSSFGAILDHVQKLRLTQ</sequence>
<evidence type="ECO:0000256" key="1">
    <source>
        <dbReference type="SAM" id="Phobius"/>
    </source>
</evidence>
<dbReference type="InterPro" id="IPR028087">
    <property type="entry name" value="Tad_N"/>
</dbReference>
<dbReference type="EMBL" id="FWFX01000001">
    <property type="protein sequence ID" value="SLN13806.1"/>
    <property type="molecule type" value="Genomic_DNA"/>
</dbReference>